<dbReference type="OrthoDB" id="3807506at2"/>
<dbReference type="PROSITE" id="PS51384">
    <property type="entry name" value="FAD_FR"/>
    <property type="match status" value="1"/>
</dbReference>
<keyword evidence="5" id="KW-0560">Oxidoreductase</keyword>
<protein>
    <submittedName>
        <fullName evidence="10">Ferredoxin-NADP reductase</fullName>
    </submittedName>
</protein>
<evidence type="ECO:0000256" key="3">
    <source>
        <dbReference type="ARBA" id="ARBA00022714"/>
    </source>
</evidence>
<evidence type="ECO:0000256" key="2">
    <source>
        <dbReference type="ARBA" id="ARBA00022630"/>
    </source>
</evidence>
<keyword evidence="4" id="KW-0479">Metal-binding</keyword>
<dbReference type="SUPFAM" id="SSF63380">
    <property type="entry name" value="Riboflavin synthase domain-like"/>
    <property type="match status" value="1"/>
</dbReference>
<dbReference type="AlphaFoldDB" id="A0A0B2BC43"/>
<keyword evidence="7" id="KW-0411">Iron-sulfur</keyword>
<dbReference type="InterPro" id="IPR039261">
    <property type="entry name" value="FNR_nucleotide-bd"/>
</dbReference>
<keyword evidence="6" id="KW-0408">Iron</keyword>
<evidence type="ECO:0000256" key="1">
    <source>
        <dbReference type="ARBA" id="ARBA00001974"/>
    </source>
</evidence>
<sequence>MSEHDLELVVAAVEAPADDVRAVVLRDAGGAALPPWTAGAHIDLHVGDLVRQYSLCGDVDDLHAWRVAVLREPEGRGGSGWVHDVLAVGDTVRARGPRNHFALADAEAYVFVAGGIGITPLLPMIAAADAAGADWRLEYGGRSRASMAYGAELVARYGDRVRLHPADEVGMLDLEAILGTPRTDALVYCCGPEPLLRAVEQRCASWPVGSLHVERFAPKEREVDPDGETSFVVELVESALEVTVPPDRTILDAVRDAGVDVLSSCEEGTCGTCETGVLGGRVDHRDSLLTAAEQAAHDVMLLCVSRAERGCDRLVLER</sequence>
<dbReference type="EMBL" id="PGEZ01000001">
    <property type="protein sequence ID" value="PJJ57534.1"/>
    <property type="molecule type" value="Genomic_DNA"/>
</dbReference>
<accession>A0A0B2BC43</accession>
<dbReference type="InterPro" id="IPR050415">
    <property type="entry name" value="MRET"/>
</dbReference>
<dbReference type="Gene3D" id="3.10.20.30">
    <property type="match status" value="1"/>
</dbReference>
<dbReference type="InterPro" id="IPR017927">
    <property type="entry name" value="FAD-bd_FR_type"/>
</dbReference>
<keyword evidence="2" id="KW-0285">Flavoprotein</keyword>
<evidence type="ECO:0000256" key="5">
    <source>
        <dbReference type="ARBA" id="ARBA00023002"/>
    </source>
</evidence>
<dbReference type="Pfam" id="PF00111">
    <property type="entry name" value="Fer2"/>
    <property type="match status" value="1"/>
</dbReference>
<organism evidence="10 11">
    <name type="scientific">Mumia flava</name>
    <dbReference type="NCBI Taxonomy" id="1348852"/>
    <lineage>
        <taxon>Bacteria</taxon>
        <taxon>Bacillati</taxon>
        <taxon>Actinomycetota</taxon>
        <taxon>Actinomycetes</taxon>
        <taxon>Propionibacteriales</taxon>
        <taxon>Nocardioidaceae</taxon>
        <taxon>Mumia</taxon>
    </lineage>
</organism>
<dbReference type="SUPFAM" id="SSF54292">
    <property type="entry name" value="2Fe-2S ferredoxin-like"/>
    <property type="match status" value="1"/>
</dbReference>
<dbReference type="SUPFAM" id="SSF52343">
    <property type="entry name" value="Ferredoxin reductase-like, C-terminal NADP-linked domain"/>
    <property type="match status" value="1"/>
</dbReference>
<feature type="domain" description="FAD-binding FR-type" evidence="9">
    <location>
        <begin position="3"/>
        <end position="104"/>
    </location>
</feature>
<evidence type="ECO:0000256" key="7">
    <source>
        <dbReference type="ARBA" id="ARBA00023014"/>
    </source>
</evidence>
<evidence type="ECO:0000313" key="11">
    <source>
        <dbReference type="Proteomes" id="UP000230842"/>
    </source>
</evidence>
<name>A0A0B2BC43_9ACTN</name>
<dbReference type="CDD" id="cd06185">
    <property type="entry name" value="PDR_like"/>
    <property type="match status" value="1"/>
</dbReference>
<dbReference type="Proteomes" id="UP000230842">
    <property type="component" value="Unassembled WGS sequence"/>
</dbReference>
<evidence type="ECO:0000259" key="8">
    <source>
        <dbReference type="PROSITE" id="PS51085"/>
    </source>
</evidence>
<keyword evidence="11" id="KW-1185">Reference proteome</keyword>
<comment type="cofactor">
    <cofactor evidence="1">
        <name>FAD</name>
        <dbReference type="ChEBI" id="CHEBI:57692"/>
    </cofactor>
</comment>
<dbReference type="PROSITE" id="PS51085">
    <property type="entry name" value="2FE2S_FER_2"/>
    <property type="match status" value="1"/>
</dbReference>
<feature type="domain" description="2Fe-2S ferredoxin-type" evidence="8">
    <location>
        <begin position="231"/>
        <end position="318"/>
    </location>
</feature>
<comment type="caution">
    <text evidence="10">The sequence shown here is derived from an EMBL/GenBank/DDBJ whole genome shotgun (WGS) entry which is preliminary data.</text>
</comment>
<evidence type="ECO:0000313" key="10">
    <source>
        <dbReference type="EMBL" id="PJJ57534.1"/>
    </source>
</evidence>
<proteinExistence type="predicted"/>
<dbReference type="GO" id="GO:0046872">
    <property type="term" value="F:metal ion binding"/>
    <property type="evidence" value="ECO:0007669"/>
    <property type="project" value="UniProtKB-KW"/>
</dbReference>
<dbReference type="Gene3D" id="3.40.50.80">
    <property type="entry name" value="Nucleotide-binding domain of ferredoxin-NADP reductase (FNR) module"/>
    <property type="match status" value="1"/>
</dbReference>
<dbReference type="Gene3D" id="2.40.30.10">
    <property type="entry name" value="Translation factors"/>
    <property type="match status" value="1"/>
</dbReference>
<dbReference type="GO" id="GO:0051537">
    <property type="term" value="F:2 iron, 2 sulfur cluster binding"/>
    <property type="evidence" value="ECO:0007669"/>
    <property type="project" value="UniProtKB-KW"/>
</dbReference>
<dbReference type="InterPro" id="IPR006058">
    <property type="entry name" value="2Fe2S_fd_BS"/>
</dbReference>
<dbReference type="GO" id="GO:0016491">
    <property type="term" value="F:oxidoreductase activity"/>
    <property type="evidence" value="ECO:0007669"/>
    <property type="project" value="UniProtKB-KW"/>
</dbReference>
<gene>
    <name evidence="10" type="ORF">CLV56_1769</name>
</gene>
<dbReference type="PRINTS" id="PR00409">
    <property type="entry name" value="PHDIOXRDTASE"/>
</dbReference>
<dbReference type="CDD" id="cd00207">
    <property type="entry name" value="fer2"/>
    <property type="match status" value="1"/>
</dbReference>
<dbReference type="PANTHER" id="PTHR47354">
    <property type="entry name" value="NADH OXIDOREDUCTASE HCR"/>
    <property type="match status" value="1"/>
</dbReference>
<dbReference type="RefSeq" id="WP_039358400.1">
    <property type="nucleotide sequence ID" value="NZ_PGEZ01000001.1"/>
</dbReference>
<keyword evidence="3" id="KW-0001">2Fe-2S</keyword>
<evidence type="ECO:0000256" key="4">
    <source>
        <dbReference type="ARBA" id="ARBA00022723"/>
    </source>
</evidence>
<dbReference type="InterPro" id="IPR036010">
    <property type="entry name" value="2Fe-2S_ferredoxin-like_sf"/>
</dbReference>
<dbReference type="InterPro" id="IPR017938">
    <property type="entry name" value="Riboflavin_synthase-like_b-brl"/>
</dbReference>
<dbReference type="PROSITE" id="PS00197">
    <property type="entry name" value="2FE2S_FER_1"/>
    <property type="match status" value="1"/>
</dbReference>
<reference evidence="10 11" key="1">
    <citation type="submission" date="2017-11" db="EMBL/GenBank/DDBJ databases">
        <title>Genomic Encyclopedia of Archaeal and Bacterial Type Strains, Phase II (KMG-II): From Individual Species to Whole Genera.</title>
        <authorList>
            <person name="Goeker M."/>
        </authorList>
    </citation>
    <scope>NUCLEOTIDE SEQUENCE [LARGE SCALE GENOMIC DNA]</scope>
    <source>
        <strain evidence="10 11">DSM 27763</strain>
    </source>
</reference>
<dbReference type="PANTHER" id="PTHR47354:SF1">
    <property type="entry name" value="CARNITINE MONOOXYGENASE REDUCTASE SUBUNIT"/>
    <property type="match status" value="1"/>
</dbReference>
<evidence type="ECO:0000256" key="6">
    <source>
        <dbReference type="ARBA" id="ARBA00023004"/>
    </source>
</evidence>
<dbReference type="InterPro" id="IPR001041">
    <property type="entry name" value="2Fe-2S_ferredoxin-type"/>
</dbReference>
<dbReference type="InterPro" id="IPR012675">
    <property type="entry name" value="Beta-grasp_dom_sf"/>
</dbReference>
<evidence type="ECO:0000259" key="9">
    <source>
        <dbReference type="PROSITE" id="PS51384"/>
    </source>
</evidence>